<protein>
    <submittedName>
        <fullName evidence="1">Kinesin family member 21A</fullName>
    </submittedName>
</protein>
<gene>
    <name evidence="1" type="primary">KIF21A</name>
</gene>
<reference evidence="1" key="2">
    <citation type="submission" date="2025-08" db="UniProtKB">
        <authorList>
            <consortium name="Ensembl"/>
        </authorList>
    </citation>
    <scope>IDENTIFICATION</scope>
</reference>
<organism evidence="1">
    <name type="scientific">Ovis aries</name>
    <name type="common">Sheep</name>
    <dbReference type="NCBI Taxonomy" id="9940"/>
    <lineage>
        <taxon>Eukaryota</taxon>
        <taxon>Metazoa</taxon>
        <taxon>Chordata</taxon>
        <taxon>Craniata</taxon>
        <taxon>Vertebrata</taxon>
        <taxon>Euteleostomi</taxon>
        <taxon>Mammalia</taxon>
        <taxon>Eutheria</taxon>
        <taxon>Laurasiatheria</taxon>
        <taxon>Artiodactyla</taxon>
        <taxon>Ruminantia</taxon>
        <taxon>Pecora</taxon>
        <taxon>Bovidae</taxon>
        <taxon>Caprinae</taxon>
        <taxon>Ovis</taxon>
    </lineage>
</organism>
<reference evidence="1" key="1">
    <citation type="submission" date="2020-11" db="EMBL/GenBank/DDBJ databases">
        <authorList>
            <person name="Davenport K.M."/>
            <person name="Bickhart D.M."/>
            <person name="Smith T.P.L."/>
            <person name="Murdoch B.M."/>
            <person name="Rosen B.D."/>
        </authorList>
    </citation>
    <scope>NUCLEOTIDE SEQUENCE [LARGE SCALE GENOMIC DNA]</scope>
    <source>
        <strain evidence="1">OAR_USU_Benz2616</strain>
    </source>
</reference>
<reference evidence="1" key="3">
    <citation type="submission" date="2025-09" db="UniProtKB">
        <authorList>
            <consortium name="Ensembl"/>
        </authorList>
    </citation>
    <scope>IDENTIFICATION</scope>
</reference>
<evidence type="ECO:0000313" key="1">
    <source>
        <dbReference type="Ensembl" id="ENSOARP00020002788.2"/>
    </source>
</evidence>
<proteinExistence type="predicted"/>
<name>A0AC11APT4_SHEEP</name>
<sequence length="1643" mass="183888">MWGAPDESSVRVAVRIRPQLAKERIEGCHICTSVTPGEPQVFLGKDKAFTFDYVFDIDSQQEQIYTQCIEKLIEGCFEGYNATVFAYGQTGAGKTYTMGTGFDVNIIEEEQGIISRAVKHLFKSIEEKKHTSIKNGLPPPDFKVNAQFLELYNEEVLDLFDTTRDIDAKTKKSNIRIHEDSAGGIYTVGVTTRTVNTESEMMQCLKLGALSRTTASTQMNVQSSRSHAIFTIHLCQTRMCPQIDAETATDNKVISESSQMNEFETLTAKFHFVDLAGSERLKRTGATGERAKEGISINCGLLALGNVISALGDKSKRATHVPYRDSKLTRLLQDSLGGNSQTIMIACVSPSDRDFMETLNTLKYANRARNIKNKVMVNQDRASQQINALRSEITRLQMELMEYKTGKRIIDEEGVESINDMFHENAMLQTENNNLRVRIKAMQETVDALRTRITQLVSDQANQVLVRAGEGNEEISNMIHNYIKEIEDLRAKLLESEAVNENLRKNLTRATSRSPYFSGSSAFSPTIVSSDKETIEIIDLAKKDLEKLKRKEKKKKKSVAGKEDNTDTDQEKKEGKNISERENIELEVEESQEVSDHEDEEEEEEEEEDDIEGGESSDESDSESDEKANYQADLANITCEIAIKQKLIDELENSQKRLQTLKKQYEEKLMMLQHKIRDTQLERDQVLQNLGSVESYSEEKAKKVRSEYEKKLQAMNKELQRLQAAQKEHARLLKNQSQYEKQLKKLQQDVMEMKKTKVRLMKQMKEEQEKARLTESRRNREIAQLKKDQRKRDHQLRLLEAQKRNQEVVLRRKTEEVTALRRQVRPMSDKVAGKVTRKLSSSDTPVQDTGSSAAAVETDALRAGAQQKMRIPVARVQALPTPTANGTRKKYQRKGLTGRVFTSRTARMKWQLLERRITDIIMQKMTISNMEADMNRLLKQREELTKRREKLSKRREKIVKENGEGDKNVININEEMESLTANIDYINDSISDCQANIMQMEEAKEEGDTLDVTAVINACTLTEARYLLDHFLSMGINKGLQAAQKEAQIKILEGRLKQTEITSATQNQLLFHMLKEKAELNPELDALLGHALQDLDSVPLENVEDSTDEDVPLNSPGSEGSSLSSDLMKLCGEVKPKSKARRRTTTQMELLYADSSELASDTSTGDASLPGPLTPVAEGQEIGMNTEPSTSAREKELPPPSGFPSKIGSISRQSSMSEKKLPEPSPITRRKAYEKAEKSKAKEHKHSDSGTSEASLSPPPSPPSRPRNELNVFNRLTVSQGNTSVQQDKGIINPFPASKGIRTSPLQCVHIAEGHTKAVLCVDSTDDLLFTGSKDRTCKVWNLVTGQEIMSLGGHPNNVVSVKYCNYTSLVFTVSTSYIKVWDIRDSAKCVRTLTSSGQVTLGDACSASTSRTVAIPSGENQINQISLNPTGTFLYAASGNAVRMWDLKRFQSTGKLTGHLGPVMCLTVDRISNGQDLIITGSKDHYIKMFDVTEGALGTVSPTHNFEPPHYDGIEALTIHGDNLFSGSRDNGIKKWDLAQKDLLQQVPNAHKDWVCALAVVPGHPVLLSGCRGGILKLWNIDTFVPVGEMKGHESPINAICVNSTHIFTAADDRTVRIWKTRNLQDGQISDTGDLGEDIASN</sequence>
<dbReference type="Ensembl" id="ENSOART00020003350.2">
    <property type="protein sequence ID" value="ENSOARP00020002788.2"/>
    <property type="gene ID" value="ENSOARG00020001418.2"/>
</dbReference>
<accession>A0AC11APT4</accession>